<protein>
    <submittedName>
        <fullName evidence="1">Uncharacterized protein</fullName>
    </submittedName>
</protein>
<name>A0A645H930_9ZZZZ</name>
<evidence type="ECO:0000313" key="1">
    <source>
        <dbReference type="EMBL" id="MPN32774.1"/>
    </source>
</evidence>
<comment type="caution">
    <text evidence="1">The sequence shown here is derived from an EMBL/GenBank/DDBJ whole genome shotgun (WGS) entry which is preliminary data.</text>
</comment>
<sequence>MIRAAQFGTTQCRTQRMCGHIGNQVCPGRRTDLVRDHRKTLTLARQAQHGLGKIAATCRIHPAGTKDQMCTPTGANGLLTFELGTAIYRQGTGGIILLPRPGTTAVKHIVGGVMH</sequence>
<reference evidence="1" key="1">
    <citation type="submission" date="2019-08" db="EMBL/GenBank/DDBJ databases">
        <authorList>
            <person name="Kucharzyk K."/>
            <person name="Murdoch R.W."/>
            <person name="Higgins S."/>
            <person name="Loffler F."/>
        </authorList>
    </citation>
    <scope>NUCLEOTIDE SEQUENCE</scope>
</reference>
<organism evidence="1">
    <name type="scientific">bioreactor metagenome</name>
    <dbReference type="NCBI Taxonomy" id="1076179"/>
    <lineage>
        <taxon>unclassified sequences</taxon>
        <taxon>metagenomes</taxon>
        <taxon>ecological metagenomes</taxon>
    </lineage>
</organism>
<dbReference type="EMBL" id="VSSQ01084963">
    <property type="protein sequence ID" value="MPN32774.1"/>
    <property type="molecule type" value="Genomic_DNA"/>
</dbReference>
<accession>A0A645H930</accession>
<gene>
    <name evidence="1" type="ORF">SDC9_180254</name>
</gene>
<proteinExistence type="predicted"/>
<dbReference type="AlphaFoldDB" id="A0A645H930"/>